<accession>A0A1H8UVA6</accession>
<dbReference type="STRING" id="112903.SAMN04490178_109141"/>
<gene>
    <name evidence="1" type="ORF">SAMN04490178_109141</name>
</gene>
<dbReference type="RefSeq" id="WP_091746359.1">
    <property type="nucleotide sequence ID" value="NZ_FODY01000009.1"/>
</dbReference>
<sequence>MHQQQTPVTLRTKWSKKKVSLLVLALIFLTGTLLFQLASGKIRQAVEQSLLAQANQSINGKITVGNISLSFPGYVEADDVEVLNATGNPVAKINRVHIRYNLRDLLKGQLGPQLITGVTVEEPEIWLAYQQDHSNWDNLLKPTSDESAKFSGKIKFENGQLHLTTDLFEKTVNQLSGQLDFPPASQTSLTATGQLDQAALTAEGHWGTEAVSEITVTAKGLDLTKLGLVADDSPIKITGGKLDEVTAKLGNEQAGGAILLKTLAGHFSGVDTTGALALSQGSADFAKQEQSLLFTNGQALYKGQPITVSGQLITPPTAEQALDFTIQLPAGDPAALLPNLQAGGNIAVQGKVTGSVLSPVFSGNFSLDSLQFGTMTVSGINGTFSYAQEQLKLLTATGATTGGTVSASGNIYPDSEQYSLNISGSGLDSSQLTTKDVHGPLSLTGTATGNAAAALLQGNFTITSGKAYGVSFQTLTGNFVKHGSDEAEVSNLAMKTDFGTFYPEQISQNVMEQLQERNLPTSRAEAEKKITEKLTGKVLEKLLR</sequence>
<organism evidence="1 2">
    <name type="scientific">Propionispora vibrioides</name>
    <dbReference type="NCBI Taxonomy" id="112903"/>
    <lineage>
        <taxon>Bacteria</taxon>
        <taxon>Bacillati</taxon>
        <taxon>Bacillota</taxon>
        <taxon>Negativicutes</taxon>
        <taxon>Selenomonadales</taxon>
        <taxon>Sporomusaceae</taxon>
        <taxon>Propionispora</taxon>
    </lineage>
</organism>
<dbReference type="Proteomes" id="UP000198847">
    <property type="component" value="Unassembled WGS sequence"/>
</dbReference>
<evidence type="ECO:0000313" key="1">
    <source>
        <dbReference type="EMBL" id="SEP07150.1"/>
    </source>
</evidence>
<dbReference type="OrthoDB" id="1672743at2"/>
<dbReference type="AlphaFoldDB" id="A0A1H8UVA6"/>
<evidence type="ECO:0008006" key="3">
    <source>
        <dbReference type="Google" id="ProtNLM"/>
    </source>
</evidence>
<dbReference type="EMBL" id="FODY01000009">
    <property type="protein sequence ID" value="SEP07150.1"/>
    <property type="molecule type" value="Genomic_DNA"/>
</dbReference>
<keyword evidence="2" id="KW-1185">Reference proteome</keyword>
<reference evidence="1 2" key="1">
    <citation type="submission" date="2016-10" db="EMBL/GenBank/DDBJ databases">
        <authorList>
            <person name="de Groot N.N."/>
        </authorList>
    </citation>
    <scope>NUCLEOTIDE SEQUENCE [LARGE SCALE GENOMIC DNA]</scope>
    <source>
        <strain evidence="1 2">DSM 13305</strain>
    </source>
</reference>
<name>A0A1H8UVA6_9FIRM</name>
<evidence type="ECO:0000313" key="2">
    <source>
        <dbReference type="Proteomes" id="UP000198847"/>
    </source>
</evidence>
<protein>
    <recommendedName>
        <fullName evidence="3">AsmA domain-containing protein</fullName>
    </recommendedName>
</protein>
<proteinExistence type="predicted"/>